<accession>A0ABQ2TEX8</accession>
<dbReference type="EMBL" id="BMSZ01000012">
    <property type="protein sequence ID" value="GGS63666.1"/>
    <property type="molecule type" value="Genomic_DNA"/>
</dbReference>
<gene>
    <name evidence="1" type="ORF">GCM10010253_43270</name>
</gene>
<evidence type="ECO:0000313" key="2">
    <source>
        <dbReference type="Proteomes" id="UP000659767"/>
    </source>
</evidence>
<dbReference type="RefSeq" id="WP_199888871.1">
    <property type="nucleotide sequence ID" value="NZ_BMSZ01000012.1"/>
</dbReference>
<organism evidence="1 2">
    <name type="scientific">Streptomyces badius</name>
    <dbReference type="NCBI Taxonomy" id="1941"/>
    <lineage>
        <taxon>Bacteria</taxon>
        <taxon>Bacillati</taxon>
        <taxon>Actinomycetota</taxon>
        <taxon>Actinomycetes</taxon>
        <taxon>Kitasatosporales</taxon>
        <taxon>Streptomycetaceae</taxon>
        <taxon>Streptomyces</taxon>
    </lineage>
</organism>
<dbReference type="Proteomes" id="UP000659767">
    <property type="component" value="Unassembled WGS sequence"/>
</dbReference>
<sequence length="64" mass="7109">MIQPGQTYQVGDTVRFTNATLPANRTRDYEITAVHPDGINVTAKGHGYFLTHEQADHLGITKKL</sequence>
<comment type="caution">
    <text evidence="1">The sequence shown here is derived from an EMBL/GenBank/DDBJ whole genome shotgun (WGS) entry which is preliminary data.</text>
</comment>
<name>A0ABQ2TEX8_STRBA</name>
<protein>
    <submittedName>
        <fullName evidence="1">Uncharacterized protein</fullName>
    </submittedName>
</protein>
<reference evidence="2" key="1">
    <citation type="journal article" date="2019" name="Int. J. Syst. Evol. Microbiol.">
        <title>The Global Catalogue of Microorganisms (GCM) 10K type strain sequencing project: providing services to taxonomists for standard genome sequencing and annotation.</title>
        <authorList>
            <consortium name="The Broad Institute Genomics Platform"/>
            <consortium name="The Broad Institute Genome Sequencing Center for Infectious Disease"/>
            <person name="Wu L."/>
            <person name="Ma J."/>
        </authorList>
    </citation>
    <scope>NUCLEOTIDE SEQUENCE [LARGE SCALE GENOMIC DNA]</scope>
    <source>
        <strain evidence="2">JCM 4350</strain>
    </source>
</reference>
<proteinExistence type="predicted"/>
<keyword evidence="2" id="KW-1185">Reference proteome</keyword>
<evidence type="ECO:0000313" key="1">
    <source>
        <dbReference type="EMBL" id="GGS63666.1"/>
    </source>
</evidence>